<dbReference type="EMBL" id="BTSY01000003">
    <property type="protein sequence ID" value="GMT20762.1"/>
    <property type="molecule type" value="Genomic_DNA"/>
</dbReference>
<gene>
    <name evidence="1" type="ORF">PFISCL1PPCAC_12059</name>
</gene>
<name>A0AAV5VQ16_9BILA</name>
<evidence type="ECO:0000313" key="1">
    <source>
        <dbReference type="EMBL" id="GMT20762.1"/>
    </source>
</evidence>
<dbReference type="AlphaFoldDB" id="A0AAV5VQ16"/>
<dbReference type="Proteomes" id="UP001432322">
    <property type="component" value="Unassembled WGS sequence"/>
</dbReference>
<protein>
    <submittedName>
        <fullName evidence="1">Uncharacterized protein</fullName>
    </submittedName>
</protein>
<feature type="non-terminal residue" evidence="1">
    <location>
        <position position="1"/>
    </location>
</feature>
<accession>A0AAV5VQ16</accession>
<proteinExistence type="predicted"/>
<organism evidence="1 2">
    <name type="scientific">Pristionchus fissidentatus</name>
    <dbReference type="NCBI Taxonomy" id="1538716"/>
    <lineage>
        <taxon>Eukaryota</taxon>
        <taxon>Metazoa</taxon>
        <taxon>Ecdysozoa</taxon>
        <taxon>Nematoda</taxon>
        <taxon>Chromadorea</taxon>
        <taxon>Rhabditida</taxon>
        <taxon>Rhabditina</taxon>
        <taxon>Diplogasteromorpha</taxon>
        <taxon>Diplogasteroidea</taxon>
        <taxon>Neodiplogasteridae</taxon>
        <taxon>Pristionchus</taxon>
    </lineage>
</organism>
<comment type="caution">
    <text evidence="1">The sequence shown here is derived from an EMBL/GenBank/DDBJ whole genome shotgun (WGS) entry which is preliminary data.</text>
</comment>
<keyword evidence="2" id="KW-1185">Reference proteome</keyword>
<evidence type="ECO:0000313" key="2">
    <source>
        <dbReference type="Proteomes" id="UP001432322"/>
    </source>
</evidence>
<reference evidence="1" key="1">
    <citation type="submission" date="2023-10" db="EMBL/GenBank/DDBJ databases">
        <title>Genome assembly of Pristionchus species.</title>
        <authorList>
            <person name="Yoshida K."/>
            <person name="Sommer R.J."/>
        </authorList>
    </citation>
    <scope>NUCLEOTIDE SEQUENCE</scope>
    <source>
        <strain evidence="1">RS5133</strain>
    </source>
</reference>
<feature type="non-terminal residue" evidence="1">
    <location>
        <position position="130"/>
    </location>
</feature>
<sequence>LIQNIHKIDLPDVPYEDCGGEIYNKVNRTSAAMTHFFLSHEELPDYAKAEYDLENGISDLNVVIPEMLRKQNGTMDEIYCLITPEVHHMWKRFKRVSIGNCLTNDEFNRRVRATHSPTFCEENTSFSRCM</sequence>